<feature type="transmembrane region" description="Helical" evidence="5">
    <location>
        <begin position="320"/>
        <end position="340"/>
    </location>
</feature>
<dbReference type="GO" id="GO:0015108">
    <property type="term" value="F:chloride transmembrane transporter activity"/>
    <property type="evidence" value="ECO:0007669"/>
    <property type="project" value="InterPro"/>
</dbReference>
<organism evidence="6 7">
    <name type="scientific">Labilithrix luteola</name>
    <dbReference type="NCBI Taxonomy" id="1391654"/>
    <lineage>
        <taxon>Bacteria</taxon>
        <taxon>Pseudomonadati</taxon>
        <taxon>Myxococcota</taxon>
        <taxon>Polyangia</taxon>
        <taxon>Polyangiales</taxon>
        <taxon>Labilitrichaceae</taxon>
        <taxon>Labilithrix</taxon>
    </lineage>
</organism>
<dbReference type="Gene3D" id="1.10.3080.10">
    <property type="entry name" value="Clc chloride channel"/>
    <property type="match status" value="1"/>
</dbReference>
<evidence type="ECO:0000256" key="3">
    <source>
        <dbReference type="ARBA" id="ARBA00022989"/>
    </source>
</evidence>
<accession>A0A0K1PXQ9</accession>
<evidence type="ECO:0000256" key="2">
    <source>
        <dbReference type="ARBA" id="ARBA00022692"/>
    </source>
</evidence>
<dbReference type="PATRIC" id="fig|1391654.3.peg.5020"/>
<protein>
    <submittedName>
        <fullName evidence="6">Chloride channel protein</fullName>
    </submittedName>
</protein>
<feature type="transmembrane region" description="Helical" evidence="5">
    <location>
        <begin position="346"/>
        <end position="365"/>
    </location>
</feature>
<dbReference type="PRINTS" id="PR00762">
    <property type="entry name" value="CLCHANNEL"/>
</dbReference>
<keyword evidence="3 5" id="KW-1133">Transmembrane helix</keyword>
<evidence type="ECO:0000256" key="5">
    <source>
        <dbReference type="SAM" id="Phobius"/>
    </source>
</evidence>
<dbReference type="PANTHER" id="PTHR43427:SF12">
    <property type="entry name" value="CHLORIDE TRANSPORTER"/>
    <property type="match status" value="1"/>
</dbReference>
<evidence type="ECO:0000256" key="4">
    <source>
        <dbReference type="ARBA" id="ARBA00023136"/>
    </source>
</evidence>
<sequence>MACGVASAIFLLLLEQATKFRESHEYVVYTLPIAGLVLGAIYERWGKPIKGGNNLVLDTIHENSPQIPFRMAPMVLVGTVLTHVFGGSAGREGTAVQMGASLADEIAHRLRVKSDMRRRLLAAGIAGGFGSVFGTPIAGMLFGMEVVSVGRIEYDALLPCLVAALVGDVVTRALGVVHTSYPHIAETPLTPLVFGKLCIMGVAMALATAAFVELTHGLKRTLETKIARLPVRMFFGGLGLVAMWKLLGTSDYLGLGVPMIVRSFTDPHLPWFAFAAKLVFTAVTLSAGFLGGEVTPLFFVGATLGSILARALGLPLELGAGVGLAAVFGAAANTPVALSIMAVELLGIAILPHVVLVVALAYLLTGHRSIYPAQRLYRLKHGGLLHRPIALRDYRESPAEDHAPR</sequence>
<feature type="transmembrane region" description="Helical" evidence="5">
    <location>
        <begin position="269"/>
        <end position="290"/>
    </location>
</feature>
<feature type="transmembrane region" description="Helical" evidence="5">
    <location>
        <begin position="296"/>
        <end position="313"/>
    </location>
</feature>
<dbReference type="STRING" id="1391654.AKJ09_04956"/>
<dbReference type="SUPFAM" id="SSF81340">
    <property type="entry name" value="Clc chloride channel"/>
    <property type="match status" value="1"/>
</dbReference>
<dbReference type="EMBL" id="CP012333">
    <property type="protein sequence ID" value="AKU98292.1"/>
    <property type="molecule type" value="Genomic_DNA"/>
</dbReference>
<dbReference type="PANTHER" id="PTHR43427">
    <property type="entry name" value="CHLORIDE CHANNEL PROTEIN CLC-E"/>
    <property type="match status" value="1"/>
</dbReference>
<dbReference type="Pfam" id="PF00654">
    <property type="entry name" value="Voltage_CLC"/>
    <property type="match status" value="1"/>
</dbReference>
<dbReference type="Proteomes" id="UP000064967">
    <property type="component" value="Chromosome"/>
</dbReference>
<evidence type="ECO:0000313" key="7">
    <source>
        <dbReference type="Proteomes" id="UP000064967"/>
    </source>
</evidence>
<dbReference type="InterPro" id="IPR050368">
    <property type="entry name" value="ClC-type_chloride_channel"/>
</dbReference>
<feature type="transmembrane region" description="Helical" evidence="5">
    <location>
        <begin position="120"/>
        <end position="144"/>
    </location>
</feature>
<keyword evidence="7" id="KW-1185">Reference proteome</keyword>
<keyword evidence="4 5" id="KW-0472">Membrane</keyword>
<name>A0A0K1PXQ9_9BACT</name>
<reference evidence="6 7" key="1">
    <citation type="submission" date="2015-08" db="EMBL/GenBank/DDBJ databases">
        <authorList>
            <person name="Babu N.S."/>
            <person name="Beckwith C.J."/>
            <person name="Beseler K.G."/>
            <person name="Brison A."/>
            <person name="Carone J.V."/>
            <person name="Caskin T.P."/>
            <person name="Diamond M."/>
            <person name="Durham M.E."/>
            <person name="Foxe J.M."/>
            <person name="Go M."/>
            <person name="Henderson B.A."/>
            <person name="Jones I.B."/>
            <person name="McGettigan J.A."/>
            <person name="Micheletti S.J."/>
            <person name="Nasrallah M.E."/>
            <person name="Ortiz D."/>
            <person name="Piller C.R."/>
            <person name="Privatt S.R."/>
            <person name="Schneider S.L."/>
            <person name="Sharp S."/>
            <person name="Smith T.C."/>
            <person name="Stanton J.D."/>
            <person name="Ullery H.E."/>
            <person name="Wilson R.J."/>
            <person name="Serrano M.G."/>
            <person name="Buck G."/>
            <person name="Lee V."/>
            <person name="Wang Y."/>
            <person name="Carvalho R."/>
            <person name="Voegtly L."/>
            <person name="Shi R."/>
            <person name="Duckworth R."/>
            <person name="Johnson A."/>
            <person name="Loviza R."/>
            <person name="Walstead R."/>
            <person name="Shah Z."/>
            <person name="Kiflezghi M."/>
            <person name="Wade K."/>
            <person name="Ball S.L."/>
            <person name="Bradley K.W."/>
            <person name="Asai D.J."/>
            <person name="Bowman C.A."/>
            <person name="Russell D.A."/>
            <person name="Pope W.H."/>
            <person name="Jacobs-Sera D."/>
            <person name="Hendrix R.W."/>
            <person name="Hatfull G.F."/>
        </authorList>
    </citation>
    <scope>NUCLEOTIDE SEQUENCE [LARGE SCALE GENOMIC DNA]</scope>
    <source>
        <strain evidence="6 7">DSM 27648</strain>
    </source>
</reference>
<comment type="subcellular location">
    <subcellularLocation>
        <location evidence="1">Membrane</location>
        <topology evidence="1">Multi-pass membrane protein</topology>
    </subcellularLocation>
</comment>
<keyword evidence="2 5" id="KW-0812">Transmembrane</keyword>
<dbReference type="InterPro" id="IPR001807">
    <property type="entry name" value="ClC"/>
</dbReference>
<proteinExistence type="predicted"/>
<evidence type="ECO:0000313" key="6">
    <source>
        <dbReference type="EMBL" id="AKU98292.1"/>
    </source>
</evidence>
<dbReference type="KEGG" id="llu:AKJ09_04956"/>
<dbReference type="AlphaFoldDB" id="A0A0K1PXQ9"/>
<gene>
    <name evidence="6" type="ORF">AKJ09_04956</name>
</gene>
<evidence type="ECO:0000256" key="1">
    <source>
        <dbReference type="ARBA" id="ARBA00004141"/>
    </source>
</evidence>
<dbReference type="InterPro" id="IPR014743">
    <property type="entry name" value="Cl-channel_core"/>
</dbReference>
<dbReference type="GO" id="GO:0016020">
    <property type="term" value="C:membrane"/>
    <property type="evidence" value="ECO:0007669"/>
    <property type="project" value="UniProtKB-SubCell"/>
</dbReference>
<feature type="transmembrane region" description="Helical" evidence="5">
    <location>
        <begin position="231"/>
        <end position="248"/>
    </location>
</feature>
<feature type="transmembrane region" description="Helical" evidence="5">
    <location>
        <begin position="189"/>
        <end position="211"/>
    </location>
</feature>